<dbReference type="OMA" id="LYQANTI"/>
<keyword evidence="4 6" id="KW-0333">Golgi apparatus</keyword>
<dbReference type="PANTHER" id="PTHR23249">
    <property type="entry name" value="TRAFFICKING PROTEIN PARTICLE COMPLEX SUBUNIT"/>
    <property type="match status" value="1"/>
</dbReference>
<reference evidence="7 8" key="1">
    <citation type="submission" date="2014-06" db="EMBL/GenBank/DDBJ databases">
        <authorList>
            <person name="Swart Estienne"/>
        </authorList>
    </citation>
    <scope>NUCLEOTIDE SEQUENCE [LARGE SCALE GENOMIC DNA]</scope>
    <source>
        <strain evidence="7 8">130c</strain>
    </source>
</reference>
<dbReference type="Proteomes" id="UP000039865">
    <property type="component" value="Unassembled WGS sequence"/>
</dbReference>
<dbReference type="InterPro" id="IPR011012">
    <property type="entry name" value="Longin-like_dom_sf"/>
</dbReference>
<name>A0A078AB07_STYLE</name>
<dbReference type="EMBL" id="CCKQ01007644">
    <property type="protein sequence ID" value="CDW79051.1"/>
    <property type="molecule type" value="Genomic_DNA"/>
</dbReference>
<evidence type="ECO:0000256" key="1">
    <source>
        <dbReference type="ARBA" id="ARBA00022448"/>
    </source>
</evidence>
<keyword evidence="3 6" id="KW-0931">ER-Golgi transport</keyword>
<dbReference type="GO" id="GO:0006888">
    <property type="term" value="P:endoplasmic reticulum to Golgi vesicle-mediated transport"/>
    <property type="evidence" value="ECO:0007669"/>
    <property type="project" value="UniProtKB-UniRule"/>
</dbReference>
<dbReference type="GO" id="GO:0005794">
    <property type="term" value="C:Golgi apparatus"/>
    <property type="evidence" value="ECO:0007669"/>
    <property type="project" value="UniProtKB-SubCell"/>
</dbReference>
<dbReference type="AlphaFoldDB" id="A0A078AB07"/>
<dbReference type="GO" id="GO:0030008">
    <property type="term" value="C:TRAPP complex"/>
    <property type="evidence" value="ECO:0007669"/>
    <property type="project" value="UniProtKB-UniRule"/>
</dbReference>
<proteinExistence type="inferred from homology"/>
<organism evidence="7 8">
    <name type="scientific">Stylonychia lemnae</name>
    <name type="common">Ciliate</name>
    <dbReference type="NCBI Taxonomy" id="5949"/>
    <lineage>
        <taxon>Eukaryota</taxon>
        <taxon>Sar</taxon>
        <taxon>Alveolata</taxon>
        <taxon>Ciliophora</taxon>
        <taxon>Intramacronucleata</taxon>
        <taxon>Spirotrichea</taxon>
        <taxon>Stichotrichia</taxon>
        <taxon>Sporadotrichida</taxon>
        <taxon>Oxytrichidae</taxon>
        <taxon>Stylonychinae</taxon>
        <taxon>Stylonychia</taxon>
    </lineage>
</organism>
<dbReference type="SMART" id="SM01399">
    <property type="entry name" value="Sybindin"/>
    <property type="match status" value="1"/>
</dbReference>
<dbReference type="InParanoid" id="A0A078AB07"/>
<evidence type="ECO:0000256" key="6">
    <source>
        <dbReference type="RuleBase" id="RU366065"/>
    </source>
</evidence>
<dbReference type="GO" id="GO:0005783">
    <property type="term" value="C:endoplasmic reticulum"/>
    <property type="evidence" value="ECO:0007669"/>
    <property type="project" value="UniProtKB-SubCell"/>
</dbReference>
<dbReference type="InterPro" id="IPR007233">
    <property type="entry name" value="TRAPPC"/>
</dbReference>
<dbReference type="OrthoDB" id="246406at2759"/>
<comment type="similarity">
    <text evidence="5">Belongs to the TRAPP small subunits family. BET5 subfamily.</text>
</comment>
<comment type="subunit">
    <text evidence="6">Part of the multisubunit transport protein particle (TRAPP) complex.</text>
</comment>
<sequence length="128" mass="15004">MNITCLFHLDFTGTINFEKTTDVHSRQKLIFGLIWSLKSFSQMLSVKPLQNFRNYSTSKYKLHIYELPTGLKLILITTPSKPDQLEKLQQLFQQLYVPLVSRNMFCQPNSKIHCKVFTEKVTEFLVNT</sequence>
<accession>A0A078AB07</accession>
<evidence type="ECO:0000313" key="7">
    <source>
        <dbReference type="EMBL" id="CDW79051.1"/>
    </source>
</evidence>
<evidence type="ECO:0000256" key="4">
    <source>
        <dbReference type="ARBA" id="ARBA00023034"/>
    </source>
</evidence>
<evidence type="ECO:0000256" key="3">
    <source>
        <dbReference type="ARBA" id="ARBA00022892"/>
    </source>
</evidence>
<dbReference type="SUPFAM" id="SSF64356">
    <property type="entry name" value="SNARE-like"/>
    <property type="match status" value="1"/>
</dbReference>
<dbReference type="Pfam" id="PF04099">
    <property type="entry name" value="Sybindin"/>
    <property type="match status" value="1"/>
</dbReference>
<comment type="subcellular location">
    <subcellularLocation>
        <location evidence="6">Endoplasmic reticulum</location>
    </subcellularLocation>
    <subcellularLocation>
        <location evidence="6">Golgi apparatus</location>
        <location evidence="6">cis-Golgi network</location>
    </subcellularLocation>
</comment>
<keyword evidence="1 6" id="KW-0813">Transport</keyword>
<evidence type="ECO:0000256" key="5">
    <source>
        <dbReference type="ARBA" id="ARBA00038167"/>
    </source>
</evidence>
<keyword evidence="2 6" id="KW-0256">Endoplasmic reticulum</keyword>
<protein>
    <recommendedName>
        <fullName evidence="6">Trafficking protein particle complex subunit</fullName>
    </recommendedName>
</protein>
<dbReference type="Gene3D" id="3.30.450.70">
    <property type="match status" value="1"/>
</dbReference>
<evidence type="ECO:0000256" key="2">
    <source>
        <dbReference type="ARBA" id="ARBA00022824"/>
    </source>
</evidence>
<keyword evidence="8" id="KW-1185">Reference proteome</keyword>
<evidence type="ECO:0000313" key="8">
    <source>
        <dbReference type="Proteomes" id="UP000039865"/>
    </source>
</evidence>
<gene>
    <name evidence="7" type="primary">Contig14476.g15428</name>
    <name evidence="7" type="ORF">STYLEM_8036</name>
</gene>
<dbReference type="PANTHER" id="PTHR23249:SF16">
    <property type="entry name" value="TRAFFICKING PROTEIN PARTICLE COMPLEX SUBUNIT 1"/>
    <property type="match status" value="1"/>
</dbReference>